<reference evidence="1 2" key="2">
    <citation type="journal article" date="2022" name="Mol. Ecol. Resour.">
        <title>The genomes of chicory, endive, great burdock and yacon provide insights into Asteraceae paleo-polyploidization history and plant inulin production.</title>
        <authorList>
            <person name="Fan W."/>
            <person name="Wang S."/>
            <person name="Wang H."/>
            <person name="Wang A."/>
            <person name="Jiang F."/>
            <person name="Liu H."/>
            <person name="Zhao H."/>
            <person name="Xu D."/>
            <person name="Zhang Y."/>
        </authorList>
    </citation>
    <scope>NUCLEOTIDE SEQUENCE [LARGE SCALE GENOMIC DNA]</scope>
    <source>
        <strain evidence="2">cv. Niubang</strain>
    </source>
</reference>
<organism evidence="1 2">
    <name type="scientific">Arctium lappa</name>
    <name type="common">Greater burdock</name>
    <name type="synonym">Lappa major</name>
    <dbReference type="NCBI Taxonomy" id="4217"/>
    <lineage>
        <taxon>Eukaryota</taxon>
        <taxon>Viridiplantae</taxon>
        <taxon>Streptophyta</taxon>
        <taxon>Embryophyta</taxon>
        <taxon>Tracheophyta</taxon>
        <taxon>Spermatophyta</taxon>
        <taxon>Magnoliopsida</taxon>
        <taxon>eudicotyledons</taxon>
        <taxon>Gunneridae</taxon>
        <taxon>Pentapetalae</taxon>
        <taxon>asterids</taxon>
        <taxon>campanulids</taxon>
        <taxon>Asterales</taxon>
        <taxon>Asteraceae</taxon>
        <taxon>Carduoideae</taxon>
        <taxon>Cardueae</taxon>
        <taxon>Arctiinae</taxon>
        <taxon>Arctium</taxon>
    </lineage>
</organism>
<gene>
    <name evidence="1" type="ORF">L6452_43655</name>
</gene>
<evidence type="ECO:0000313" key="1">
    <source>
        <dbReference type="EMBL" id="KAI3665039.1"/>
    </source>
</evidence>
<comment type="caution">
    <text evidence="1">The sequence shown here is derived from an EMBL/GenBank/DDBJ whole genome shotgun (WGS) entry which is preliminary data.</text>
</comment>
<accession>A0ACB8XD47</accession>
<keyword evidence="2" id="KW-1185">Reference proteome</keyword>
<evidence type="ECO:0000313" key="2">
    <source>
        <dbReference type="Proteomes" id="UP001055879"/>
    </source>
</evidence>
<protein>
    <submittedName>
        <fullName evidence="1">Uncharacterized protein</fullName>
    </submittedName>
</protein>
<reference evidence="2" key="1">
    <citation type="journal article" date="2022" name="Mol. Ecol. Resour.">
        <title>The genomes of chicory, endive, great burdock and yacon provide insights into Asteraceae palaeo-polyploidization history and plant inulin production.</title>
        <authorList>
            <person name="Fan W."/>
            <person name="Wang S."/>
            <person name="Wang H."/>
            <person name="Wang A."/>
            <person name="Jiang F."/>
            <person name="Liu H."/>
            <person name="Zhao H."/>
            <person name="Xu D."/>
            <person name="Zhang Y."/>
        </authorList>
    </citation>
    <scope>NUCLEOTIDE SEQUENCE [LARGE SCALE GENOMIC DNA]</scope>
    <source>
        <strain evidence="2">cv. Niubang</strain>
    </source>
</reference>
<name>A0ACB8XD47_ARCLA</name>
<dbReference type="EMBL" id="CM042064">
    <property type="protein sequence ID" value="KAI3665039.1"/>
    <property type="molecule type" value="Genomic_DNA"/>
</dbReference>
<dbReference type="Proteomes" id="UP001055879">
    <property type="component" value="Linkage Group LG18"/>
</dbReference>
<sequence length="82" mass="9249">MLRLMAACEGDLIDVLDLRSREISWRFKPSPKEIQVLGQVLVGNSSSDTMLRGVLVMCSRGGYLSEVFRTCFREEQIIVGIK</sequence>
<proteinExistence type="predicted"/>